<evidence type="ECO:0000313" key="2">
    <source>
        <dbReference type="EMBL" id="AIW03616.1"/>
    </source>
</evidence>
<sequence length="28" mass="2954">MSQLLVTIIGSAIGSILAITIISILKRK</sequence>
<name>A0A0A0RSU7_9CAUD</name>
<dbReference type="EMBL" id="KM236246">
    <property type="protein sequence ID" value="AIW03616.1"/>
    <property type="molecule type" value="Genomic_DNA"/>
</dbReference>
<keyword evidence="1" id="KW-0472">Membrane</keyword>
<keyword evidence="3" id="KW-1185">Reference proteome</keyword>
<evidence type="ECO:0000313" key="3">
    <source>
        <dbReference type="Proteomes" id="UP000030207"/>
    </source>
</evidence>
<proteinExistence type="predicted"/>
<gene>
    <name evidence="2" type="ORF">CPT_Moonbeam218</name>
</gene>
<dbReference type="Proteomes" id="UP000030207">
    <property type="component" value="Segment"/>
</dbReference>
<dbReference type="KEGG" id="vg:24608193"/>
<keyword evidence="1" id="KW-1133">Transmembrane helix</keyword>
<organism evidence="2 3">
    <name type="scientific">Bacillus phage Moonbeam</name>
    <dbReference type="NCBI Taxonomy" id="1540091"/>
    <lineage>
        <taxon>Viruses</taxon>
        <taxon>Duplodnaviria</taxon>
        <taxon>Heunggongvirae</taxon>
        <taxon>Uroviricota</taxon>
        <taxon>Caudoviricetes</taxon>
        <taxon>Herelleviridae</taxon>
        <taxon>Bastillevirinae</taxon>
        <taxon>Moonbeamvirus</taxon>
        <taxon>Moonbeamvirus moonbeam</taxon>
    </lineage>
</organism>
<protein>
    <submittedName>
        <fullName evidence="2">Uncharacterized protein</fullName>
    </submittedName>
</protein>
<reference evidence="2 3" key="1">
    <citation type="submission" date="2014-07" db="EMBL/GenBank/DDBJ databases">
        <title>Complete Genome of Bacillus megaterium Myophage Moonbeam.</title>
        <authorList>
            <person name="Cadungog J.N."/>
            <person name="Khatemi B.E."/>
            <person name="Hernandez A.C."/>
            <person name="Everett G.F.K."/>
        </authorList>
    </citation>
    <scope>NUCLEOTIDE SEQUENCE [LARGE SCALE GENOMIC DNA]</scope>
</reference>
<dbReference type="RefSeq" id="YP_009151781.1">
    <property type="nucleotide sequence ID" value="NC_027374.1"/>
</dbReference>
<evidence type="ECO:0000256" key="1">
    <source>
        <dbReference type="SAM" id="Phobius"/>
    </source>
</evidence>
<feature type="transmembrane region" description="Helical" evidence="1">
    <location>
        <begin position="6"/>
        <end position="25"/>
    </location>
</feature>
<accession>A0A0A0RSU7</accession>
<keyword evidence="1" id="KW-0812">Transmembrane</keyword>
<dbReference type="GeneID" id="24608193"/>